<proteinExistence type="predicted"/>
<evidence type="ECO:0000256" key="2">
    <source>
        <dbReference type="ARBA" id="ARBA00023128"/>
    </source>
</evidence>
<keyword evidence="4" id="KW-0812">Transmembrane</keyword>
<dbReference type="PANTHER" id="PTHR28074:SF1">
    <property type="entry name" value="ATP SYNTHASE SUBUNIT K, MITOCHONDRIAL"/>
    <property type="match status" value="1"/>
</dbReference>
<reference evidence="5 6" key="1">
    <citation type="submission" date="2020-06" db="EMBL/GenBank/DDBJ databases">
        <title>The yeast mating-type switching endonuclease HO is a domesticated member of an unorthodox homing genetic element family.</title>
        <authorList>
            <person name="Coughlan A.Y."/>
            <person name="Lombardi L."/>
            <person name="Braun-Galleani S."/>
            <person name="Martos A.R."/>
            <person name="Galeote V."/>
            <person name="Bigey F."/>
            <person name="Dequin S."/>
            <person name="Byrne K.P."/>
            <person name="Wolfe K.H."/>
        </authorList>
    </citation>
    <scope>NUCLEOTIDE SEQUENCE [LARGE SCALE GENOMIC DNA]</scope>
    <source>
        <strain evidence="5 6">CBS764</strain>
    </source>
</reference>
<dbReference type="Proteomes" id="UP000515788">
    <property type="component" value="Chromosome 7"/>
</dbReference>
<evidence type="ECO:0008006" key="7">
    <source>
        <dbReference type="Google" id="ProtNLM"/>
    </source>
</evidence>
<dbReference type="GO" id="GO:0015986">
    <property type="term" value="P:proton motive force-driven ATP synthesis"/>
    <property type="evidence" value="ECO:0007669"/>
    <property type="project" value="TreeGrafter"/>
</dbReference>
<keyword evidence="2" id="KW-0496">Mitochondrion</keyword>
<evidence type="ECO:0000256" key="1">
    <source>
        <dbReference type="ARBA" id="ARBA00004325"/>
    </source>
</evidence>
<dbReference type="EMBL" id="CP059252">
    <property type="protein sequence ID" value="QLL34369.1"/>
    <property type="molecule type" value="Genomic_DNA"/>
</dbReference>
<gene>
    <name evidence="5" type="ORF">HG536_0G02300</name>
</gene>
<evidence type="ECO:0000256" key="3">
    <source>
        <dbReference type="ARBA" id="ARBA00023136"/>
    </source>
</evidence>
<keyword evidence="4" id="KW-1133">Transmembrane helix</keyword>
<evidence type="ECO:0000313" key="5">
    <source>
        <dbReference type="EMBL" id="QLL34369.1"/>
    </source>
</evidence>
<feature type="transmembrane region" description="Helical" evidence="4">
    <location>
        <begin position="12"/>
        <end position="30"/>
    </location>
</feature>
<organism evidence="5 6">
    <name type="scientific">Torulaspora globosa</name>
    <dbReference type="NCBI Taxonomy" id="48254"/>
    <lineage>
        <taxon>Eukaryota</taxon>
        <taxon>Fungi</taxon>
        <taxon>Dikarya</taxon>
        <taxon>Ascomycota</taxon>
        <taxon>Saccharomycotina</taxon>
        <taxon>Saccharomycetes</taxon>
        <taxon>Saccharomycetales</taxon>
        <taxon>Saccharomycetaceae</taxon>
        <taxon>Torulaspora</taxon>
    </lineage>
</organism>
<sequence>MGAGYQILGRHVPSHHLALGTLGLVALIVVPNPFAAKKPKSVNFGAGSKEEEQFIENYLAKHTEAAEKH</sequence>
<name>A0A7G3ZLI3_9SACH</name>
<dbReference type="RefSeq" id="XP_037141043.1">
    <property type="nucleotide sequence ID" value="XM_037285147.1"/>
</dbReference>
<dbReference type="InterPro" id="IPR021278">
    <property type="entry name" value="ATP19"/>
</dbReference>
<dbReference type="GO" id="GO:0031966">
    <property type="term" value="C:mitochondrial membrane"/>
    <property type="evidence" value="ECO:0007669"/>
    <property type="project" value="UniProtKB-SubCell"/>
</dbReference>
<evidence type="ECO:0000313" key="6">
    <source>
        <dbReference type="Proteomes" id="UP000515788"/>
    </source>
</evidence>
<dbReference type="KEGG" id="tgb:HG536_0G02300"/>
<dbReference type="OrthoDB" id="2094445at2759"/>
<keyword evidence="6" id="KW-1185">Reference proteome</keyword>
<evidence type="ECO:0000256" key="4">
    <source>
        <dbReference type="SAM" id="Phobius"/>
    </source>
</evidence>
<protein>
    <recommendedName>
        <fullName evidence="7">ATP synthase subunit K, mitochondrial</fullName>
    </recommendedName>
</protein>
<accession>A0A7G3ZLI3</accession>
<dbReference type="PANTHER" id="PTHR28074">
    <property type="entry name" value="ATP SYNTHASE SUBUNIT K, MITOCHONDRIAL"/>
    <property type="match status" value="1"/>
</dbReference>
<dbReference type="GeneID" id="59327610"/>
<dbReference type="AlphaFoldDB" id="A0A7G3ZLI3"/>
<keyword evidence="3 4" id="KW-0472">Membrane</keyword>
<comment type="subcellular location">
    <subcellularLocation>
        <location evidence="1">Mitochondrion membrane</location>
    </subcellularLocation>
</comment>
<dbReference type="Pfam" id="PF11022">
    <property type="entry name" value="ATP19"/>
    <property type="match status" value="1"/>
</dbReference>